<accession>A0ABW3L2S2</accession>
<feature type="transmembrane region" description="Helical" evidence="1">
    <location>
        <begin position="34"/>
        <end position="57"/>
    </location>
</feature>
<keyword evidence="3" id="KW-1185">Reference proteome</keyword>
<evidence type="ECO:0000313" key="2">
    <source>
        <dbReference type="EMBL" id="MFD1019510.1"/>
    </source>
</evidence>
<keyword evidence="1" id="KW-0472">Membrane</keyword>
<feature type="transmembrane region" description="Helical" evidence="1">
    <location>
        <begin position="95"/>
        <end position="114"/>
    </location>
</feature>
<name>A0ABW3L2S2_9BACI</name>
<evidence type="ECO:0000256" key="1">
    <source>
        <dbReference type="SAM" id="Phobius"/>
    </source>
</evidence>
<dbReference type="EMBL" id="JBHTKL010000005">
    <property type="protein sequence ID" value="MFD1019510.1"/>
    <property type="molecule type" value="Genomic_DNA"/>
</dbReference>
<keyword evidence="1" id="KW-1133">Transmembrane helix</keyword>
<feature type="transmembrane region" description="Helical" evidence="1">
    <location>
        <begin position="69"/>
        <end position="89"/>
    </location>
</feature>
<dbReference type="Proteomes" id="UP001596990">
    <property type="component" value="Unassembled WGS sequence"/>
</dbReference>
<proteinExistence type="predicted"/>
<protein>
    <submittedName>
        <fullName evidence="2">Uncharacterized protein</fullName>
    </submittedName>
</protein>
<organism evidence="2 3">
    <name type="scientific">Thalassobacillus hwangdonensis</name>
    <dbReference type="NCBI Taxonomy" id="546108"/>
    <lineage>
        <taxon>Bacteria</taxon>
        <taxon>Bacillati</taxon>
        <taxon>Bacillota</taxon>
        <taxon>Bacilli</taxon>
        <taxon>Bacillales</taxon>
        <taxon>Bacillaceae</taxon>
        <taxon>Thalassobacillus</taxon>
    </lineage>
</organism>
<reference evidence="3" key="1">
    <citation type="journal article" date="2019" name="Int. J. Syst. Evol. Microbiol.">
        <title>The Global Catalogue of Microorganisms (GCM) 10K type strain sequencing project: providing services to taxonomists for standard genome sequencing and annotation.</title>
        <authorList>
            <consortium name="The Broad Institute Genomics Platform"/>
            <consortium name="The Broad Institute Genome Sequencing Center for Infectious Disease"/>
            <person name="Wu L."/>
            <person name="Ma J."/>
        </authorList>
    </citation>
    <scope>NUCLEOTIDE SEQUENCE [LARGE SCALE GENOMIC DNA]</scope>
    <source>
        <strain evidence="3">CCUG 56607</strain>
    </source>
</reference>
<keyword evidence="1" id="KW-0812">Transmembrane</keyword>
<feature type="transmembrane region" description="Helical" evidence="1">
    <location>
        <begin position="175"/>
        <end position="197"/>
    </location>
</feature>
<comment type="caution">
    <text evidence="2">The sequence shown here is derived from an EMBL/GenBank/DDBJ whole genome shotgun (WGS) entry which is preliminary data.</text>
</comment>
<evidence type="ECO:0000313" key="3">
    <source>
        <dbReference type="Proteomes" id="UP001596990"/>
    </source>
</evidence>
<dbReference type="RefSeq" id="WP_386059518.1">
    <property type="nucleotide sequence ID" value="NZ_JBHTKL010000005.1"/>
</dbReference>
<feature type="transmembrane region" description="Helical" evidence="1">
    <location>
        <begin position="135"/>
        <end position="155"/>
    </location>
</feature>
<gene>
    <name evidence="2" type="ORF">ACFQ2J_10040</name>
</gene>
<sequence length="208" mass="23118">MMRKVITTTLATLISVLVLLLGGGFNLDLIGTAIFTIIVIFPIIFVYGLPVTFLSDYLTRKLTGTRRSLTALGVHLLFGLLFAPLYALVIEHSSFTMLLSLLGAATVAVSFWAIDEVLRRINGENDVIHHQESKIKIGIWAYSFIFLLMTLFLAFTTGTIMEAKKAYELNMDSILTYNLLYSLGLALLLSPVGYLGAKMVYDRKIVKE</sequence>